<dbReference type="InterPro" id="IPR058008">
    <property type="entry name" value="Gp26_C"/>
</dbReference>
<dbReference type="PATRIC" id="fig|1392540.3.peg.71"/>
<dbReference type="EMBL" id="AYER01000001">
    <property type="protein sequence ID" value="ESK41088.1"/>
    <property type="molecule type" value="Genomic_DNA"/>
</dbReference>
<comment type="caution">
    <text evidence="3">The sequence shown here is derived from an EMBL/GenBank/DDBJ whole genome shotgun (WGS) entry which is preliminary data.</text>
</comment>
<proteinExistence type="predicted"/>
<evidence type="ECO:0000256" key="1">
    <source>
        <dbReference type="SAM" id="MobiDB-lite"/>
    </source>
</evidence>
<dbReference type="AlphaFoldDB" id="V2TGA4"/>
<evidence type="ECO:0000313" key="4">
    <source>
        <dbReference type="Proteomes" id="UP000023785"/>
    </source>
</evidence>
<keyword evidence="4" id="KW-1185">Reference proteome</keyword>
<evidence type="ECO:0000259" key="2">
    <source>
        <dbReference type="Pfam" id="PF25670"/>
    </source>
</evidence>
<accession>V2TGA4</accession>
<evidence type="ECO:0000313" key="3">
    <source>
        <dbReference type="EMBL" id="ESK41088.1"/>
    </source>
</evidence>
<dbReference type="Pfam" id="PF25670">
    <property type="entry name" value="Phage_tail_C_2"/>
    <property type="match status" value="1"/>
</dbReference>
<dbReference type="STRING" id="1392540.P256_00073"/>
<gene>
    <name evidence="3" type="ORF">P256_00073</name>
</gene>
<feature type="domain" description="Phage tail protein C-terminal" evidence="2">
    <location>
        <begin position="209"/>
        <end position="328"/>
    </location>
</feature>
<reference evidence="3 4" key="1">
    <citation type="submission" date="2013-10" db="EMBL/GenBank/DDBJ databases">
        <title>The Genome Sequence of Acinetobacter nectaris CIP 110549.</title>
        <authorList>
            <consortium name="The Broad Institute Genomics Platform"/>
            <consortium name="The Broad Institute Genome Sequencing Center for Infectious Disease"/>
            <person name="Cerqueira G."/>
            <person name="Feldgarden M."/>
            <person name="Courvalin P."/>
            <person name="Grillot-Courvalin C."/>
            <person name="Clermont D."/>
            <person name="Rocha E."/>
            <person name="Yoon E.-J."/>
            <person name="Nemec A."/>
            <person name="Young S.K."/>
            <person name="Zeng Q."/>
            <person name="Gargeya S."/>
            <person name="Fitzgerald M."/>
            <person name="Abouelleil A."/>
            <person name="Alvarado L."/>
            <person name="Berlin A.M."/>
            <person name="Chapman S.B."/>
            <person name="Gainer-Dewar J."/>
            <person name="Goldberg J."/>
            <person name="Gnerre S."/>
            <person name="Griggs A."/>
            <person name="Gujja S."/>
            <person name="Hansen M."/>
            <person name="Howarth C."/>
            <person name="Imamovic A."/>
            <person name="Ireland A."/>
            <person name="Larimer J."/>
            <person name="McCowan C."/>
            <person name="Murphy C."/>
            <person name="Pearson M."/>
            <person name="Poon T.W."/>
            <person name="Priest M."/>
            <person name="Roberts A."/>
            <person name="Saif S."/>
            <person name="Shea T."/>
            <person name="Sykes S."/>
            <person name="Wortman J."/>
            <person name="Nusbaum C."/>
            <person name="Birren B."/>
        </authorList>
    </citation>
    <scope>NUCLEOTIDE SEQUENCE [LARGE SCALE GENOMIC DNA]</scope>
    <source>
        <strain evidence="3 4">CIP 110549</strain>
    </source>
</reference>
<dbReference type="eggNOG" id="ENOG5033GM3">
    <property type="taxonomic scope" value="Bacteria"/>
</dbReference>
<name>V2TGA4_9GAMM</name>
<dbReference type="RefSeq" id="WP_023271681.1">
    <property type="nucleotide sequence ID" value="NZ_KI530712.1"/>
</dbReference>
<feature type="region of interest" description="Disordered" evidence="1">
    <location>
        <begin position="1"/>
        <end position="20"/>
    </location>
</feature>
<dbReference type="SUPFAM" id="SSF50017">
    <property type="entry name" value="gp9"/>
    <property type="match status" value="1"/>
</dbReference>
<dbReference type="HOGENOM" id="CLU_060251_0_0_6"/>
<dbReference type="Proteomes" id="UP000023785">
    <property type="component" value="Unassembled WGS sequence"/>
</dbReference>
<sequence>MTKQTVNIGNNANDGSGDPARTAFTKINQTMSEIYSTLGDGNNLYGIGTTANQIMQVGAFGIGSGDEQFGVIPISGFNSDASNKYVLLMKNESGAKDARLIRGTVYLERGESYAVNQVVAVDVYMSRAYLDIQYTFGSVCSNVGDLNLVTVTYNGQSYYALKFYSNAFGRRFFVGTRHNPSNDIFIVAPSDISNEAVITKIGPVRTGTNTTVDGNGYLKPSSPVVRLYANSIELINEANGKGITFEKLAVGNYLVKNTTGLRDDGWYIETPRDNNGNVLVFVEYTQLDNKDISVKTYKKKFDIDTASIVADHDNPMDIPQDRWIDLRFNDYPVTEQQPTPEATS</sequence>
<protein>
    <recommendedName>
        <fullName evidence="2">Phage tail protein C-terminal domain-containing protein</fullName>
    </recommendedName>
</protein>
<dbReference type="InterPro" id="IPR036240">
    <property type="entry name" value="Gp9-like_sf"/>
</dbReference>
<dbReference type="OrthoDB" id="6683604at2"/>
<feature type="compositionally biased region" description="Polar residues" evidence="1">
    <location>
        <begin position="1"/>
        <end position="14"/>
    </location>
</feature>
<organism evidence="3 4">
    <name type="scientific">Acinetobacter nectaris CIP 110549</name>
    <dbReference type="NCBI Taxonomy" id="1392540"/>
    <lineage>
        <taxon>Bacteria</taxon>
        <taxon>Pseudomonadati</taxon>
        <taxon>Pseudomonadota</taxon>
        <taxon>Gammaproteobacteria</taxon>
        <taxon>Moraxellales</taxon>
        <taxon>Moraxellaceae</taxon>
        <taxon>Acinetobacter</taxon>
    </lineage>
</organism>